<accession>A0ABQ3KJN4</accession>
<dbReference type="PRINTS" id="PR00133">
    <property type="entry name" value="GLHYDRLASE3"/>
</dbReference>
<dbReference type="InterPro" id="IPR002772">
    <property type="entry name" value="Glyco_hydro_3_C"/>
</dbReference>
<proteinExistence type="inferred from homology"/>
<evidence type="ECO:0000313" key="6">
    <source>
        <dbReference type="EMBL" id="GHG14534.1"/>
    </source>
</evidence>
<keyword evidence="4" id="KW-0326">Glycosidase</keyword>
<evidence type="ECO:0000256" key="4">
    <source>
        <dbReference type="RuleBase" id="RU361161"/>
    </source>
</evidence>
<evidence type="ECO:0000313" key="7">
    <source>
        <dbReference type="Proteomes" id="UP000649955"/>
    </source>
</evidence>
<keyword evidence="7" id="KW-1185">Reference proteome</keyword>
<dbReference type="Gene3D" id="3.20.20.300">
    <property type="entry name" value="Glycoside hydrolase, family 3, N-terminal domain"/>
    <property type="match status" value="1"/>
</dbReference>
<comment type="caution">
    <text evidence="6">The sequence shown here is derived from an EMBL/GenBank/DDBJ whole genome shotgun (WGS) entry which is preliminary data.</text>
</comment>
<organism evidence="6 7">
    <name type="scientific">Amycolatopsis bullii</name>
    <dbReference type="NCBI Taxonomy" id="941987"/>
    <lineage>
        <taxon>Bacteria</taxon>
        <taxon>Bacillati</taxon>
        <taxon>Actinomycetota</taxon>
        <taxon>Actinomycetes</taxon>
        <taxon>Pseudonocardiales</taxon>
        <taxon>Pseudonocardiaceae</taxon>
        <taxon>Amycolatopsis</taxon>
    </lineage>
</organism>
<dbReference type="InterPro" id="IPR036962">
    <property type="entry name" value="Glyco_hydro_3_N_sf"/>
</dbReference>
<dbReference type="SMART" id="SM01217">
    <property type="entry name" value="Fn3_like"/>
    <property type="match status" value="1"/>
</dbReference>
<dbReference type="InterPro" id="IPR017853">
    <property type="entry name" value="GH"/>
</dbReference>
<keyword evidence="3" id="KW-0119">Carbohydrate metabolism</keyword>
<evidence type="ECO:0000256" key="1">
    <source>
        <dbReference type="ARBA" id="ARBA00005336"/>
    </source>
</evidence>
<dbReference type="InterPro" id="IPR019800">
    <property type="entry name" value="Glyco_hydro_3_AS"/>
</dbReference>
<feature type="domain" description="Fibronectin type III-like" evidence="5">
    <location>
        <begin position="583"/>
        <end position="652"/>
    </location>
</feature>
<dbReference type="InterPro" id="IPR026891">
    <property type="entry name" value="Fn3-like"/>
</dbReference>
<protein>
    <submittedName>
        <fullName evidence="6">Glycosyl hydrolase</fullName>
    </submittedName>
</protein>
<dbReference type="Pfam" id="PF14310">
    <property type="entry name" value="Fn3-like"/>
    <property type="match status" value="1"/>
</dbReference>
<evidence type="ECO:0000256" key="2">
    <source>
        <dbReference type="ARBA" id="ARBA00022801"/>
    </source>
</evidence>
<dbReference type="SUPFAM" id="SSF51445">
    <property type="entry name" value="(Trans)glycosidases"/>
    <property type="match status" value="1"/>
</dbReference>
<dbReference type="GO" id="GO:0016787">
    <property type="term" value="F:hydrolase activity"/>
    <property type="evidence" value="ECO:0007669"/>
    <property type="project" value="UniProtKB-KW"/>
</dbReference>
<reference evidence="7" key="1">
    <citation type="journal article" date="2019" name="Int. J. Syst. Evol. Microbiol.">
        <title>The Global Catalogue of Microorganisms (GCM) 10K type strain sequencing project: providing services to taxonomists for standard genome sequencing and annotation.</title>
        <authorList>
            <consortium name="The Broad Institute Genomics Platform"/>
            <consortium name="The Broad Institute Genome Sequencing Center for Infectious Disease"/>
            <person name="Wu L."/>
            <person name="Ma J."/>
        </authorList>
    </citation>
    <scope>NUCLEOTIDE SEQUENCE [LARGE SCALE GENOMIC DNA]</scope>
    <source>
        <strain evidence="7">CGMCC 4.7680</strain>
    </source>
</reference>
<dbReference type="PANTHER" id="PTHR42715:SF10">
    <property type="entry name" value="BETA-GLUCOSIDASE"/>
    <property type="match status" value="1"/>
</dbReference>
<dbReference type="RefSeq" id="WP_191311322.1">
    <property type="nucleotide sequence ID" value="NZ_BNAW01000013.1"/>
</dbReference>
<dbReference type="SUPFAM" id="SSF52279">
    <property type="entry name" value="Beta-D-glucan exohydrolase, C-terminal domain"/>
    <property type="match status" value="1"/>
</dbReference>
<gene>
    <name evidence="6" type="ORF">GCM10017567_35590</name>
</gene>
<dbReference type="Pfam" id="PF01915">
    <property type="entry name" value="Glyco_hydro_3_C"/>
    <property type="match status" value="1"/>
</dbReference>
<dbReference type="InterPro" id="IPR036881">
    <property type="entry name" value="Glyco_hydro_3_C_sf"/>
</dbReference>
<sequence length="750" mass="79526">MTIETPLDIPRTPQDLSLTQKAALGSGQSFWITKSVAGLPQVLLTDGPHGVRRQTGAADHLGIAPAEPATCFPPAVALAQSWDTDLVEQVGAALGAEARALGVDVLLGPGVNIKRDPRCGRNFEYFSEDPLLSGELGAAWVRGLQSRGVGASVKHFAANNQEHERMRVSADIDERQLREIYLRAFQRVVTRAHPWTVMAAYNRLNGIPATEHRWLLTEVLREQWGFDGVVVSDWGAVGDRVAALAAGLDLQMPGGDGEPDEQLAEAVLSGQIDEQLVDVMAARVIDLARKAEAGRFVPNEFDADAHHALAREVARRCIVLLKNDGDLLPLAPSGRVAVVGHFAADARYQGGGSSRINPTRVDVPLDEIRRLAADVTFAPGFSLTPDADQVALREEAVRAAANADVAVLFLGLAVAQEAEGADRPDIELPADQLDLLRAVAAAQPATVVVLSHGGVLRLAPVADVAPAIVDAALLGQAGGGAVADVLFGVANPSGRLAETVPVRLPDAPSYLNYPGENLHVRYGEGIFVGYRGYDARDLDVTFPFGHGLSYTTFDYTDLRVAAAPDGVTATVTVTNTGPVAGREIVQFYVSVNGKVLRPPRELKAFGTIDLQPGESGRVEAFIAREDLAYWETRTHTWTIEGGDYEIAAAASSRDIRLTARITLAGDEVRVPLTADSSIAELMANPVTAAALGPMMRRGQGQQSDAAAEELGIDTAATISGIPVGKLRSLSGGQGLTRTQLDALLARANEA</sequence>
<dbReference type="PANTHER" id="PTHR42715">
    <property type="entry name" value="BETA-GLUCOSIDASE"/>
    <property type="match status" value="1"/>
</dbReference>
<keyword evidence="2 4" id="KW-0378">Hydrolase</keyword>
<dbReference type="Gene3D" id="3.40.50.1700">
    <property type="entry name" value="Glycoside hydrolase family 3 C-terminal domain"/>
    <property type="match status" value="1"/>
</dbReference>
<dbReference type="EMBL" id="BNAW01000013">
    <property type="protein sequence ID" value="GHG14534.1"/>
    <property type="molecule type" value="Genomic_DNA"/>
</dbReference>
<dbReference type="InterPro" id="IPR001764">
    <property type="entry name" value="Glyco_hydro_3_N"/>
</dbReference>
<name>A0ABQ3KJN4_9PSEU</name>
<evidence type="ECO:0000256" key="3">
    <source>
        <dbReference type="ARBA" id="ARBA00023277"/>
    </source>
</evidence>
<evidence type="ECO:0000259" key="5">
    <source>
        <dbReference type="SMART" id="SM01217"/>
    </source>
</evidence>
<dbReference type="InterPro" id="IPR050288">
    <property type="entry name" value="Cellulose_deg_GH3"/>
</dbReference>
<dbReference type="InterPro" id="IPR013783">
    <property type="entry name" value="Ig-like_fold"/>
</dbReference>
<comment type="similarity">
    <text evidence="1 4">Belongs to the glycosyl hydrolase 3 family.</text>
</comment>
<dbReference type="Pfam" id="PF00933">
    <property type="entry name" value="Glyco_hydro_3"/>
    <property type="match status" value="1"/>
</dbReference>
<dbReference type="PROSITE" id="PS00775">
    <property type="entry name" value="GLYCOSYL_HYDROL_F3"/>
    <property type="match status" value="1"/>
</dbReference>
<dbReference type="Proteomes" id="UP000649955">
    <property type="component" value="Unassembled WGS sequence"/>
</dbReference>
<dbReference type="Gene3D" id="2.60.40.10">
    <property type="entry name" value="Immunoglobulins"/>
    <property type="match status" value="1"/>
</dbReference>